<protein>
    <submittedName>
        <fullName evidence="9">Uncharacterized protein</fullName>
    </submittedName>
</protein>
<keyword evidence="3 6" id="KW-0812">Transmembrane</keyword>
<dbReference type="PANTHER" id="PTHR30294">
    <property type="entry name" value="MEMBRANE COMPONENT OF ABC TRANSPORTER YHHJ-RELATED"/>
    <property type="match status" value="1"/>
</dbReference>
<feature type="transmembrane region" description="Helical" evidence="6">
    <location>
        <begin position="53"/>
        <end position="75"/>
    </location>
</feature>
<proteinExistence type="predicted"/>
<dbReference type="EMBL" id="MHFR01000048">
    <property type="protein sequence ID" value="OGW96820.1"/>
    <property type="molecule type" value="Genomic_DNA"/>
</dbReference>
<dbReference type="InterPro" id="IPR025699">
    <property type="entry name" value="ABC2_memb-like"/>
</dbReference>
<feature type="transmembrane region" description="Helical" evidence="6">
    <location>
        <begin position="21"/>
        <end position="41"/>
    </location>
</feature>
<evidence type="ECO:0000313" key="9">
    <source>
        <dbReference type="EMBL" id="OGW96820.1"/>
    </source>
</evidence>
<dbReference type="InterPro" id="IPR055396">
    <property type="entry name" value="DUF7088"/>
</dbReference>
<feature type="transmembrane region" description="Helical" evidence="6">
    <location>
        <begin position="776"/>
        <end position="800"/>
    </location>
</feature>
<reference evidence="9 10" key="1">
    <citation type="journal article" date="2016" name="Nat. Commun.">
        <title>Thousands of microbial genomes shed light on interconnected biogeochemical processes in an aquifer system.</title>
        <authorList>
            <person name="Anantharaman K."/>
            <person name="Brown C.T."/>
            <person name="Hug L.A."/>
            <person name="Sharon I."/>
            <person name="Castelle C.J."/>
            <person name="Probst A.J."/>
            <person name="Thomas B.C."/>
            <person name="Singh A."/>
            <person name="Wilkins M.J."/>
            <person name="Karaoz U."/>
            <person name="Brodie E.L."/>
            <person name="Williams K.H."/>
            <person name="Hubbard S.S."/>
            <person name="Banfield J.F."/>
        </authorList>
    </citation>
    <scope>NUCLEOTIDE SEQUENCE [LARGE SCALE GENOMIC DNA]</scope>
</reference>
<evidence type="ECO:0000256" key="4">
    <source>
        <dbReference type="ARBA" id="ARBA00022989"/>
    </source>
</evidence>
<evidence type="ECO:0000256" key="2">
    <source>
        <dbReference type="ARBA" id="ARBA00022475"/>
    </source>
</evidence>
<accession>A0A1G1KVB5</accession>
<comment type="caution">
    <text evidence="9">The sequence shown here is derived from an EMBL/GenBank/DDBJ whole genome shotgun (WGS) entry which is preliminary data.</text>
</comment>
<feature type="transmembrane region" description="Helical" evidence="6">
    <location>
        <begin position="250"/>
        <end position="269"/>
    </location>
</feature>
<keyword evidence="5 6" id="KW-0472">Membrane</keyword>
<dbReference type="InterPro" id="IPR019196">
    <property type="entry name" value="ABC_transp_unknown"/>
</dbReference>
<keyword evidence="4 6" id="KW-1133">Transmembrane helix</keyword>
<evidence type="ECO:0000256" key="6">
    <source>
        <dbReference type="SAM" id="Phobius"/>
    </source>
</evidence>
<evidence type="ECO:0000256" key="1">
    <source>
        <dbReference type="ARBA" id="ARBA00004651"/>
    </source>
</evidence>
<feature type="domain" description="ABC-type uncharacterised transport system" evidence="7">
    <location>
        <begin position="438"/>
        <end position="732"/>
    </location>
</feature>
<gene>
    <name evidence="9" type="ORF">A3G33_01655</name>
</gene>
<dbReference type="Pfam" id="PF09822">
    <property type="entry name" value="ABC_transp_aux"/>
    <property type="match status" value="1"/>
</dbReference>
<evidence type="ECO:0000259" key="7">
    <source>
        <dbReference type="Pfam" id="PF09822"/>
    </source>
</evidence>
<feature type="transmembrane region" description="Helical" evidence="6">
    <location>
        <begin position="162"/>
        <end position="184"/>
    </location>
</feature>
<evidence type="ECO:0000313" key="10">
    <source>
        <dbReference type="Proteomes" id="UP000178187"/>
    </source>
</evidence>
<dbReference type="GO" id="GO:0140359">
    <property type="term" value="F:ABC-type transporter activity"/>
    <property type="evidence" value="ECO:0007669"/>
    <property type="project" value="InterPro"/>
</dbReference>
<dbReference type="InterPro" id="IPR051449">
    <property type="entry name" value="ABC-2_transporter_component"/>
</dbReference>
<evidence type="ECO:0000256" key="5">
    <source>
        <dbReference type="ARBA" id="ARBA00023136"/>
    </source>
</evidence>
<dbReference type="Pfam" id="PF23357">
    <property type="entry name" value="DUF7088"/>
    <property type="match status" value="1"/>
</dbReference>
<dbReference type="PANTHER" id="PTHR30294:SF29">
    <property type="entry name" value="MULTIDRUG ABC TRANSPORTER PERMEASE YBHS-RELATED"/>
    <property type="match status" value="1"/>
</dbReference>
<evidence type="ECO:0000259" key="8">
    <source>
        <dbReference type="Pfam" id="PF23357"/>
    </source>
</evidence>
<organism evidence="9 10">
    <name type="scientific">Candidatus Danuiimicrobium aquiferis</name>
    <dbReference type="NCBI Taxonomy" id="1801832"/>
    <lineage>
        <taxon>Bacteria</taxon>
        <taxon>Pseudomonadati</taxon>
        <taxon>Candidatus Omnitrophota</taxon>
        <taxon>Candidatus Danuiimicrobium</taxon>
    </lineage>
</organism>
<name>A0A1G1KVB5_9BACT</name>
<sequence>MIPKSNLTTMMRRELSAYFNSPIAYIFLFVFSLLLGSLFMSQFFLVSLAEMRIFFHFLPMVLCVFLPAVAMRLWAEDKRGNTYELLMTFPMKPYELVVGKFIASLIFYLLALGATLVIPLMLNFLGKPDPGPIMGGYVGAALMGAMFLSIGIFVSGFFKDQIIAFVISMLSCFSLYLIGTEFIASSIDSWLPGIGTFLRVNLGMARHFAGFQRGVIDLRDVLYFAGGSVIFLVLNGFWIEGRMRPKQGSIFTTAIGICLGIFLLGNWFFSDISLGRFDLTEGKIYTVSPVTKKILSGLKAPVTIKYYVSSMEKMPTGLKTLEQDVVDKLDEFRVASKGKLTFKVFPMEASNVVEGGEEKGAGKEETLEQNLQQKGIQPFQVQSIDADEVGVKLIYSAIAIGFKEKPDEILPRIIPDNLDELEYLLVSKIYRMTLAETPKIGVIAPEREMSVDPQMQALMQQMGQAVPPAQKIDEYRLIPMALEYEGYQTERIDLKEKSTIPDDIRTLVVLEPTDLTDDQRFQINKFLVQGGSLFLAAQNYFFEYAPAGRGSIQVVPQAKNPGVGSLLEPWGLGIEDQFLMDEKQEILSISSGQQMGPFQLSIPLKLPVHVRIDPEGMNHDLSITSRLPSLLYLWGSALKVDAKKLAELKLTDKILLSSSRDSWMVPSQTTPLSPFLMRPTASYKKGPFPLAVFVEGQFPNAYAAERPNEILTPKPGKLILVGATTMFQEQLLRKGGHLNFILNSMDAVSLGEDLMQIRSKQPIDRSIKRVSAAGKVWWKFFASLLIPILITIIGGMRIFLRKQIKDNYLKLVRVVS</sequence>
<dbReference type="GO" id="GO:0005886">
    <property type="term" value="C:plasma membrane"/>
    <property type="evidence" value="ECO:0007669"/>
    <property type="project" value="UniProtKB-SubCell"/>
</dbReference>
<feature type="transmembrane region" description="Helical" evidence="6">
    <location>
        <begin position="221"/>
        <end position="238"/>
    </location>
</feature>
<dbReference type="Proteomes" id="UP000178187">
    <property type="component" value="Unassembled WGS sequence"/>
</dbReference>
<feature type="transmembrane region" description="Helical" evidence="6">
    <location>
        <begin position="96"/>
        <end position="122"/>
    </location>
</feature>
<evidence type="ECO:0000256" key="3">
    <source>
        <dbReference type="ARBA" id="ARBA00022692"/>
    </source>
</evidence>
<feature type="transmembrane region" description="Helical" evidence="6">
    <location>
        <begin position="134"/>
        <end position="155"/>
    </location>
</feature>
<keyword evidence="2" id="KW-1003">Cell membrane</keyword>
<feature type="domain" description="DUF7088" evidence="8">
    <location>
        <begin position="281"/>
        <end position="400"/>
    </location>
</feature>
<comment type="subcellular location">
    <subcellularLocation>
        <location evidence="1">Cell membrane</location>
        <topology evidence="1">Multi-pass membrane protein</topology>
    </subcellularLocation>
</comment>
<dbReference type="Pfam" id="PF13346">
    <property type="entry name" value="ABC2_membrane_5"/>
    <property type="match status" value="1"/>
</dbReference>
<dbReference type="AlphaFoldDB" id="A0A1G1KVB5"/>